<evidence type="ECO:0000256" key="14">
    <source>
        <dbReference type="PIRSR" id="PIRSR038885-1"/>
    </source>
</evidence>
<name>F9U6H7_9GAMM</name>
<protein>
    <recommendedName>
        <fullName evidence="4 16">Cytochrome b</fullName>
    </recommendedName>
</protein>
<feature type="binding site" description="axial binding residue" evidence="15">
    <location>
        <position position="91"/>
    </location>
    <ligand>
        <name>heme b</name>
        <dbReference type="ChEBI" id="CHEBI:60344"/>
        <label>b562</label>
    </ligand>
    <ligandPart>
        <name>Fe</name>
        <dbReference type="ChEBI" id="CHEBI:18248"/>
    </ligandPart>
</feature>
<dbReference type="GO" id="GO:0046872">
    <property type="term" value="F:metal ion binding"/>
    <property type="evidence" value="ECO:0007669"/>
    <property type="project" value="UniProtKB-KW"/>
</dbReference>
<sequence length="414" mass="46891">MSAEKSENLSWIDKRFPLTETWKAHLSEYYAPKNLNFWSFFGSLAILTLVIQIVSGLWLAMSYKPSAADAFASVEYIMRDVEWGWLIRYIHSTGASAFFIVIYLHMFRALLWGSYRKPRELLWIIGVVIYLAMMATAFFGYLLPWGQMSFWGAQVIVNLFAAVPVVGDDLAVWVRGDYVISDTTLNRFFAFHFLLPFVLAALVFLHIVALHHVGSNNPDGVEIKEGPKGNRWSDKAPADGIPFHPYYTVKDLVGVVVFLAIFSAIVFYAPTMGGLFIEAPNFQPANPFQTPAHIAPVWYFTPFYAMLRAVPPMYGSQFPGVLVMFAAILILFALPWLDRSKVKSMRYKGPIFKVMTGLFALSFIVLAWLGLQPVDPFLTLLSQIFTAIYFAFFLLMPIYSSIDKTKPVPERVTS</sequence>
<evidence type="ECO:0000256" key="17">
    <source>
        <dbReference type="SAM" id="Phobius"/>
    </source>
</evidence>
<keyword evidence="8 16" id="KW-0812">Transmembrane</keyword>
<dbReference type="SUPFAM" id="SSF81648">
    <property type="entry name" value="a domain/subunit of cytochrome bc1 complex (Ubiquinol-cytochrome c reductase)"/>
    <property type="match status" value="1"/>
</dbReference>
<dbReference type="PANTHER" id="PTHR19271:SF16">
    <property type="entry name" value="CYTOCHROME B"/>
    <property type="match status" value="1"/>
</dbReference>
<feature type="transmembrane region" description="Helical" evidence="17">
    <location>
        <begin position="148"/>
        <end position="167"/>
    </location>
</feature>
<comment type="cofactor">
    <cofactor evidence="15">
        <name>heme</name>
        <dbReference type="ChEBI" id="CHEBI:30413"/>
    </cofactor>
    <text evidence="15">Binds 2 heme groups non-covalently.</text>
</comment>
<keyword evidence="21" id="KW-1185">Reference proteome</keyword>
<feature type="transmembrane region" description="Helical" evidence="17">
    <location>
        <begin position="89"/>
        <end position="109"/>
    </location>
</feature>
<feature type="transmembrane region" description="Helical" evidence="17">
    <location>
        <begin position="121"/>
        <end position="142"/>
    </location>
</feature>
<dbReference type="CDD" id="cd00284">
    <property type="entry name" value="Cytochrome_b_N"/>
    <property type="match status" value="1"/>
</dbReference>
<dbReference type="InterPro" id="IPR048259">
    <property type="entry name" value="Cytochrome_b_N_euk/bac"/>
</dbReference>
<dbReference type="SUPFAM" id="SSF81342">
    <property type="entry name" value="Transmembrane di-heme cytochromes"/>
    <property type="match status" value="1"/>
</dbReference>
<evidence type="ECO:0000256" key="2">
    <source>
        <dbReference type="ARBA" id="ARBA00004141"/>
    </source>
</evidence>
<evidence type="ECO:0000256" key="10">
    <source>
        <dbReference type="ARBA" id="ARBA00022982"/>
    </source>
</evidence>
<dbReference type="InterPro" id="IPR005798">
    <property type="entry name" value="Cyt_b/b6_C"/>
</dbReference>
<comment type="function">
    <text evidence="1 16">Component of the ubiquinol-cytochrome c reductase complex (complex III or cytochrome b-c1 complex), which is a respiratory chain that generates an electrochemical potential coupled to ATP synthesis.</text>
</comment>
<comment type="similarity">
    <text evidence="16">Belongs to the cytochrome b family.</text>
</comment>
<dbReference type="InterPro" id="IPR005797">
    <property type="entry name" value="Cyt_b/b6_N"/>
</dbReference>
<evidence type="ECO:0000256" key="5">
    <source>
        <dbReference type="ARBA" id="ARBA00022448"/>
    </source>
</evidence>
<proteinExistence type="inferred from homology"/>
<dbReference type="InterPro" id="IPR016174">
    <property type="entry name" value="Di-haem_cyt_TM"/>
</dbReference>
<keyword evidence="6 15" id="KW-0349">Heme</keyword>
<comment type="subunit">
    <text evidence="3 16">The main subunits of complex b-c1 are: cytochrome b, cytochrome c1 and the Rieske protein.</text>
</comment>
<dbReference type="PROSITE" id="PS51003">
    <property type="entry name" value="CYTB_CTER"/>
    <property type="match status" value="1"/>
</dbReference>
<comment type="cofactor">
    <cofactor evidence="16">
        <name>heme b</name>
        <dbReference type="ChEBI" id="CHEBI:60344"/>
    </cofactor>
    <text evidence="16">Binds 2 heme groups non-covalently.</text>
</comment>
<reference evidence="20 21" key="1">
    <citation type="submission" date="2011-06" db="EMBL/GenBank/DDBJ databases">
        <title>The draft genome of Thiocapsa marina 5811.</title>
        <authorList>
            <consortium name="US DOE Joint Genome Institute (JGI-PGF)"/>
            <person name="Lucas S."/>
            <person name="Han J."/>
            <person name="Cheng J.-F."/>
            <person name="Goodwin L."/>
            <person name="Pitluck S."/>
            <person name="Peters L."/>
            <person name="Land M.L."/>
            <person name="Hauser L."/>
            <person name="Vogl K."/>
            <person name="Liu Z."/>
            <person name="Imhoff J."/>
            <person name="Thiel V."/>
            <person name="Frigaard N.-U."/>
            <person name="Bryant D."/>
            <person name="Woyke T.J."/>
        </authorList>
    </citation>
    <scope>NUCLEOTIDE SEQUENCE [LARGE SCALE GENOMIC DNA]</scope>
    <source>
        <strain evidence="20 21">5811</strain>
    </source>
</reference>
<comment type="subcellular location">
    <subcellularLocation>
        <location evidence="2">Membrane</location>
        <topology evidence="2">Multi-pass membrane protein</topology>
    </subcellularLocation>
</comment>
<evidence type="ECO:0000256" key="3">
    <source>
        <dbReference type="ARBA" id="ARBA00011649"/>
    </source>
</evidence>
<dbReference type="RefSeq" id="WP_007191406.1">
    <property type="nucleotide sequence ID" value="NZ_AFWV01000002.1"/>
</dbReference>
<dbReference type="AlphaFoldDB" id="F9U6H7"/>
<dbReference type="Proteomes" id="UP000005459">
    <property type="component" value="Unassembled WGS sequence"/>
</dbReference>
<evidence type="ECO:0000256" key="6">
    <source>
        <dbReference type="ARBA" id="ARBA00022617"/>
    </source>
</evidence>
<feature type="transmembrane region" description="Helical" evidence="17">
    <location>
        <begin position="252"/>
        <end position="277"/>
    </location>
</feature>
<dbReference type="Pfam" id="PF00033">
    <property type="entry name" value="Cytochrome_B"/>
    <property type="match status" value="1"/>
</dbReference>
<keyword evidence="11 17" id="KW-1133">Transmembrane helix</keyword>
<feature type="domain" description="Cytochrome b/b6 N-terminal region profile" evidence="18">
    <location>
        <begin position="8"/>
        <end position="219"/>
    </location>
</feature>
<evidence type="ECO:0000256" key="7">
    <source>
        <dbReference type="ARBA" id="ARBA00022660"/>
    </source>
</evidence>
<dbReference type="Pfam" id="PF00032">
    <property type="entry name" value="Cytochrom_B_C"/>
    <property type="match status" value="1"/>
</dbReference>
<dbReference type="GO" id="GO:0022904">
    <property type="term" value="P:respiratory electron transport chain"/>
    <property type="evidence" value="ECO:0007669"/>
    <property type="project" value="InterPro"/>
</dbReference>
<feature type="transmembrane region" description="Helical" evidence="17">
    <location>
        <begin position="350"/>
        <end position="371"/>
    </location>
</feature>
<gene>
    <name evidence="20" type="ORF">ThimaDRAFT_0528</name>
</gene>
<dbReference type="InterPro" id="IPR030689">
    <property type="entry name" value="Cytochrome_b"/>
</dbReference>
<feature type="domain" description="Cytochrome b/b6 C-terminal region profile" evidence="19">
    <location>
        <begin position="233"/>
        <end position="410"/>
    </location>
</feature>
<keyword evidence="5 16" id="KW-0813">Transport</keyword>
<dbReference type="PIRSF" id="PIRSF038885">
    <property type="entry name" value="COB"/>
    <property type="match status" value="1"/>
</dbReference>
<dbReference type="InterPro" id="IPR027387">
    <property type="entry name" value="Cytb/b6-like_sf"/>
</dbReference>
<dbReference type="OrthoDB" id="9804503at2"/>
<evidence type="ECO:0000256" key="11">
    <source>
        <dbReference type="ARBA" id="ARBA00022989"/>
    </source>
</evidence>
<dbReference type="InterPro" id="IPR036150">
    <property type="entry name" value="Cyt_b/b6_C_sf"/>
</dbReference>
<feature type="binding site" description="axial binding residue" evidence="15">
    <location>
        <position position="192"/>
    </location>
    <ligand>
        <name>heme b</name>
        <dbReference type="ChEBI" id="CHEBI:60344"/>
        <label>b562</label>
    </ligand>
    <ligandPart>
        <name>Fe</name>
        <dbReference type="ChEBI" id="CHEBI:18248"/>
    </ligandPart>
</feature>
<dbReference type="GO" id="GO:0016491">
    <property type="term" value="F:oxidoreductase activity"/>
    <property type="evidence" value="ECO:0007669"/>
    <property type="project" value="InterPro"/>
</dbReference>
<feature type="binding site" description="axial binding residue" evidence="15">
    <location>
        <position position="206"/>
    </location>
    <ligand>
        <name>heme b</name>
        <dbReference type="ChEBI" id="CHEBI:60344"/>
        <label>b566</label>
    </ligand>
    <ligandPart>
        <name>Fe</name>
        <dbReference type="ChEBI" id="CHEBI:18248"/>
    </ligandPart>
</feature>
<dbReference type="PATRIC" id="fig|768671.3.peg.577"/>
<feature type="transmembrane region" description="Helical" evidence="17">
    <location>
        <begin position="320"/>
        <end position="338"/>
    </location>
</feature>
<feature type="binding site" evidence="14">
    <location>
        <position position="211"/>
    </location>
    <ligand>
        <name>a ubiquinone</name>
        <dbReference type="ChEBI" id="CHEBI:16389"/>
    </ligand>
</feature>
<accession>F9U6H7</accession>
<feature type="binding site" description="axial binding residue" evidence="15">
    <location>
        <position position="105"/>
    </location>
    <ligand>
        <name>heme b</name>
        <dbReference type="ChEBI" id="CHEBI:60344"/>
        <label>b566</label>
    </ligand>
    <ligandPart>
        <name>Fe</name>
        <dbReference type="ChEBI" id="CHEBI:18248"/>
    </ligandPart>
</feature>
<feature type="transmembrane region" description="Helical" evidence="17">
    <location>
        <begin position="37"/>
        <end position="61"/>
    </location>
</feature>
<feature type="transmembrane region" description="Helical" evidence="17">
    <location>
        <begin position="188"/>
        <end position="209"/>
    </location>
</feature>
<evidence type="ECO:0000259" key="18">
    <source>
        <dbReference type="PROSITE" id="PS51002"/>
    </source>
</evidence>
<evidence type="ECO:0000256" key="16">
    <source>
        <dbReference type="RuleBase" id="RU003385"/>
    </source>
</evidence>
<evidence type="ECO:0000256" key="12">
    <source>
        <dbReference type="ARBA" id="ARBA00023004"/>
    </source>
</evidence>
<evidence type="ECO:0000256" key="13">
    <source>
        <dbReference type="ARBA" id="ARBA00023136"/>
    </source>
</evidence>
<dbReference type="PANTHER" id="PTHR19271">
    <property type="entry name" value="CYTOCHROME B"/>
    <property type="match status" value="1"/>
</dbReference>
<dbReference type="FunFam" id="1.20.810.10:FF:000004">
    <property type="entry name" value="Cytochrome b"/>
    <property type="match status" value="1"/>
</dbReference>
<keyword evidence="7 16" id="KW-0679">Respiratory chain</keyword>
<evidence type="ECO:0000256" key="4">
    <source>
        <dbReference type="ARBA" id="ARBA00013531"/>
    </source>
</evidence>
<evidence type="ECO:0000256" key="8">
    <source>
        <dbReference type="ARBA" id="ARBA00022692"/>
    </source>
</evidence>
<keyword evidence="13 17" id="KW-0472">Membrane</keyword>
<keyword evidence="10 16" id="KW-0249">Electron transport</keyword>
<dbReference type="STRING" id="768671.ThimaDRAFT_0528"/>
<dbReference type="EMBL" id="AFWV01000002">
    <property type="protein sequence ID" value="EGV19853.1"/>
    <property type="molecule type" value="Genomic_DNA"/>
</dbReference>
<evidence type="ECO:0000256" key="9">
    <source>
        <dbReference type="ARBA" id="ARBA00022723"/>
    </source>
</evidence>
<dbReference type="eggNOG" id="COG1290">
    <property type="taxonomic scope" value="Bacteria"/>
</dbReference>
<keyword evidence="9 15" id="KW-0479">Metal-binding</keyword>
<dbReference type="Gene3D" id="1.20.810.10">
    <property type="entry name" value="Cytochrome Bc1 Complex, Chain C"/>
    <property type="match status" value="1"/>
</dbReference>
<dbReference type="PROSITE" id="PS51002">
    <property type="entry name" value="CYTB_NTER"/>
    <property type="match status" value="1"/>
</dbReference>
<evidence type="ECO:0000313" key="20">
    <source>
        <dbReference type="EMBL" id="EGV19853.1"/>
    </source>
</evidence>
<evidence type="ECO:0000259" key="19">
    <source>
        <dbReference type="PROSITE" id="PS51003"/>
    </source>
</evidence>
<dbReference type="GO" id="GO:0008121">
    <property type="term" value="F:quinol-cytochrome-c reductase activity"/>
    <property type="evidence" value="ECO:0007669"/>
    <property type="project" value="InterPro"/>
</dbReference>
<evidence type="ECO:0000256" key="1">
    <source>
        <dbReference type="ARBA" id="ARBA00002444"/>
    </source>
</evidence>
<feature type="transmembrane region" description="Helical" evidence="17">
    <location>
        <begin position="377"/>
        <end position="396"/>
    </location>
</feature>
<dbReference type="GO" id="GO:0045275">
    <property type="term" value="C:respiratory chain complex III"/>
    <property type="evidence" value="ECO:0007669"/>
    <property type="project" value="InterPro"/>
</dbReference>
<keyword evidence="12 15" id="KW-0408">Iron</keyword>
<organism evidence="20 21">
    <name type="scientific">Thiocapsa marina 5811</name>
    <dbReference type="NCBI Taxonomy" id="768671"/>
    <lineage>
        <taxon>Bacteria</taxon>
        <taxon>Pseudomonadati</taxon>
        <taxon>Pseudomonadota</taxon>
        <taxon>Gammaproteobacteria</taxon>
        <taxon>Chromatiales</taxon>
        <taxon>Chromatiaceae</taxon>
        <taxon>Thiocapsa</taxon>
    </lineage>
</organism>
<evidence type="ECO:0000256" key="15">
    <source>
        <dbReference type="PIRSR" id="PIRSR038885-2"/>
    </source>
</evidence>
<evidence type="ECO:0000313" key="21">
    <source>
        <dbReference type="Proteomes" id="UP000005459"/>
    </source>
</evidence>